<dbReference type="EMBL" id="LWCA01000467">
    <property type="protein sequence ID" value="OAF68324.1"/>
    <property type="molecule type" value="Genomic_DNA"/>
</dbReference>
<dbReference type="InterPro" id="IPR019464">
    <property type="entry name" value="ELL_N"/>
</dbReference>
<gene>
    <name evidence="4" type="ORF">A3Q56_03907</name>
</gene>
<comment type="caution">
    <text evidence="4">The sequence shown here is derived from an EMBL/GenBank/DDBJ whole genome shotgun (WGS) entry which is preliminary data.</text>
</comment>
<dbReference type="Gene3D" id="1.10.150.50">
    <property type="entry name" value="Transcription Factor, Ets-1"/>
    <property type="match status" value="2"/>
</dbReference>
<dbReference type="SUPFAM" id="SSF47769">
    <property type="entry name" value="SAM/Pointed domain"/>
    <property type="match status" value="2"/>
</dbReference>
<dbReference type="InterPro" id="IPR033635">
    <property type="entry name" value="ANKS1/Caskin"/>
</dbReference>
<name>A0A177B4I9_9BILA</name>
<dbReference type="GO" id="GO:0008023">
    <property type="term" value="C:transcription elongation factor complex"/>
    <property type="evidence" value="ECO:0007669"/>
    <property type="project" value="InterPro"/>
</dbReference>
<evidence type="ECO:0000256" key="2">
    <source>
        <dbReference type="ARBA" id="ARBA00023043"/>
    </source>
</evidence>
<sequence>MDFIESGLLSNHCFMMFIDNVSFSYTNDNNSDGKMECLEWDQESKKLKNFGKFSGKMKICANDDTFDQTCQKMKTVEEEFSKVRTKELCYKNTAKLKKSCQIGRIQKQTTCVQQSRITKLNNKNNNITSQLPKITKDSQNGYENKSKKNKINRLMSKLNNILKPLNEFAQIIDITTDKHDENDYNNFKLKNWLVKFNCLHLLKNFLRHYYDFDTIRYMTAQDVIAIGITHFNDRRKILKAIKLLYYEEDTIQFDEHDTLTSWLEKIGLLVYYNNFISNDYREISSLTCLTQEDLDIIGITKLGHVKKLMNYAMKWKQQLGSLKKYKSCNTNINYQYNSLKSCRKLSFMQSNTDLLSRCNLFNELRIRREKSNQNLDEKPLKFESNLSQTHDSPIYSSVWRDDEGIVKDMLSPFSFSTCSKLDNKLCNEKIPLNFINNDKKIAKVTALPQVQDEPINYKISKNFL</sequence>
<dbReference type="PANTHER" id="PTHR24174:SF16">
    <property type="entry name" value="CASKIN-2"/>
    <property type="match status" value="1"/>
</dbReference>
<evidence type="ECO:0000313" key="4">
    <source>
        <dbReference type="EMBL" id="OAF68324.1"/>
    </source>
</evidence>
<evidence type="ECO:0000256" key="1">
    <source>
        <dbReference type="ARBA" id="ARBA00022737"/>
    </source>
</evidence>
<organism evidence="4 5">
    <name type="scientific">Intoshia linei</name>
    <dbReference type="NCBI Taxonomy" id="1819745"/>
    <lineage>
        <taxon>Eukaryota</taxon>
        <taxon>Metazoa</taxon>
        <taxon>Spiralia</taxon>
        <taxon>Lophotrochozoa</taxon>
        <taxon>Mesozoa</taxon>
        <taxon>Orthonectida</taxon>
        <taxon>Rhopaluridae</taxon>
        <taxon>Intoshia</taxon>
    </lineage>
</organism>
<evidence type="ECO:0000313" key="5">
    <source>
        <dbReference type="Proteomes" id="UP000078046"/>
    </source>
</evidence>
<dbReference type="InterPro" id="IPR001660">
    <property type="entry name" value="SAM"/>
</dbReference>
<feature type="domain" description="SAM" evidence="3">
    <location>
        <begin position="254"/>
        <end position="318"/>
    </location>
</feature>
<dbReference type="InterPro" id="IPR013761">
    <property type="entry name" value="SAM/pointed_sf"/>
</dbReference>
<keyword evidence="1" id="KW-0677">Repeat</keyword>
<dbReference type="AlphaFoldDB" id="A0A177B4I9"/>
<proteinExistence type="predicted"/>
<accession>A0A177B4I9</accession>
<reference evidence="4 5" key="1">
    <citation type="submission" date="2016-04" db="EMBL/GenBank/DDBJ databases">
        <title>The genome of Intoshia linei affirms orthonectids as highly simplified spiralians.</title>
        <authorList>
            <person name="Mikhailov K.V."/>
            <person name="Slusarev G.S."/>
            <person name="Nikitin M.A."/>
            <person name="Logacheva M.D."/>
            <person name="Penin A."/>
            <person name="Aleoshin V."/>
            <person name="Panchin Y.V."/>
        </authorList>
    </citation>
    <scope>NUCLEOTIDE SEQUENCE [LARGE SCALE GENOMIC DNA]</scope>
    <source>
        <strain evidence="4">Intl2013</strain>
        <tissue evidence="4">Whole animal</tissue>
    </source>
</reference>
<feature type="domain" description="SAM" evidence="3">
    <location>
        <begin position="184"/>
        <end position="247"/>
    </location>
</feature>
<protein>
    <recommendedName>
        <fullName evidence="3">SAM domain-containing protein</fullName>
    </recommendedName>
</protein>
<keyword evidence="2" id="KW-0040">ANK repeat</keyword>
<dbReference type="Pfam" id="PF00536">
    <property type="entry name" value="SAM_1"/>
    <property type="match status" value="1"/>
</dbReference>
<dbReference type="PANTHER" id="PTHR24174">
    <property type="entry name" value="ANKYRIN REPEAT AND STERILE ALPHA MOTIF DOMAIN-CONTAINING PROTEIN 1"/>
    <property type="match status" value="1"/>
</dbReference>
<dbReference type="Pfam" id="PF07647">
    <property type="entry name" value="SAM_2"/>
    <property type="match status" value="1"/>
</dbReference>
<dbReference type="Proteomes" id="UP000078046">
    <property type="component" value="Unassembled WGS sequence"/>
</dbReference>
<dbReference type="GO" id="GO:0006368">
    <property type="term" value="P:transcription elongation by RNA polymerase II"/>
    <property type="evidence" value="ECO:0007669"/>
    <property type="project" value="InterPro"/>
</dbReference>
<dbReference type="SMART" id="SM00454">
    <property type="entry name" value="SAM"/>
    <property type="match status" value="2"/>
</dbReference>
<evidence type="ECO:0000259" key="3">
    <source>
        <dbReference type="PROSITE" id="PS50105"/>
    </source>
</evidence>
<dbReference type="PROSITE" id="PS50105">
    <property type="entry name" value="SAM_DOMAIN"/>
    <property type="match status" value="2"/>
</dbReference>
<dbReference type="Pfam" id="PF10390">
    <property type="entry name" value="ELL"/>
    <property type="match status" value="1"/>
</dbReference>
<dbReference type="OrthoDB" id="5314041at2759"/>
<keyword evidence="5" id="KW-1185">Reference proteome</keyword>